<dbReference type="Pfam" id="PF08612">
    <property type="entry name" value="Med20"/>
    <property type="match status" value="1"/>
</dbReference>
<evidence type="ECO:0000313" key="6">
    <source>
        <dbReference type="Proteomes" id="UP000799438"/>
    </source>
</evidence>
<comment type="subunit">
    <text evidence="4">Component of the Mediator complex.</text>
</comment>
<name>A0A6A6BN79_9PEZI</name>
<dbReference type="OrthoDB" id="1854899at2759"/>
<sequence length="220" mass="24037">MAVTGIYLVQGQGAPSLPVLSDRLARAFDPLPAGPWVLQHRLFRANPAPASALDTAPPRLQHLVALSHHAGRAFALVDCDDDATVAMPLHHMEPYAQLLSAKFGALWHYRTGNHVTNGAAYAVDGCVVRVGELRERGGQQAFRGLIVSIQTVKQESGEGVEGSESVKKDEKEPQELIRELWQKLDVRDAKQFMVSIDTDDVDAAAAQEAKLWCDVLRQAK</sequence>
<keyword evidence="4" id="KW-0010">Activator</keyword>
<evidence type="ECO:0000313" key="5">
    <source>
        <dbReference type="EMBL" id="KAF2144287.1"/>
    </source>
</evidence>
<keyword evidence="3 4" id="KW-0539">Nucleus</keyword>
<protein>
    <recommendedName>
        <fullName evidence="4">Mediator of RNA polymerase II transcription subunit 20</fullName>
    </recommendedName>
    <alternativeName>
        <fullName evidence="4">Mediator complex subunit 20</fullName>
    </alternativeName>
</protein>
<dbReference type="Proteomes" id="UP000799438">
    <property type="component" value="Unassembled WGS sequence"/>
</dbReference>
<keyword evidence="6" id="KW-1185">Reference proteome</keyword>
<keyword evidence="4" id="KW-0804">Transcription</keyword>
<keyword evidence="4" id="KW-0805">Transcription regulation</keyword>
<proteinExistence type="inferred from homology"/>
<dbReference type="GO" id="GO:0003712">
    <property type="term" value="F:transcription coregulator activity"/>
    <property type="evidence" value="ECO:0007669"/>
    <property type="project" value="InterPro"/>
</dbReference>
<accession>A0A6A6BN79</accession>
<evidence type="ECO:0000256" key="3">
    <source>
        <dbReference type="ARBA" id="ARBA00023242"/>
    </source>
</evidence>
<comment type="subcellular location">
    <subcellularLocation>
        <location evidence="1 4">Nucleus</location>
    </subcellularLocation>
</comment>
<comment type="function">
    <text evidence="4">Component of the Mediator complex, a coactivator involved in the regulated transcription of nearly all RNA polymerase II-dependent genes. Mediator functions as a bridge to convey information from gene-specific regulatory proteins to the basal RNA polymerase II transcription machinery. Mediator is recruited to promoters by direct interactions with regulatory proteins and serves as a scaffold for the assembly of a functional preinitiation complex with RNA polymerase II and the general transcription factors.</text>
</comment>
<reference evidence="5" key="1">
    <citation type="journal article" date="2020" name="Stud. Mycol.">
        <title>101 Dothideomycetes genomes: a test case for predicting lifestyles and emergence of pathogens.</title>
        <authorList>
            <person name="Haridas S."/>
            <person name="Albert R."/>
            <person name="Binder M."/>
            <person name="Bloem J."/>
            <person name="Labutti K."/>
            <person name="Salamov A."/>
            <person name="Andreopoulos B."/>
            <person name="Baker S."/>
            <person name="Barry K."/>
            <person name="Bills G."/>
            <person name="Bluhm B."/>
            <person name="Cannon C."/>
            <person name="Castanera R."/>
            <person name="Culley D."/>
            <person name="Daum C."/>
            <person name="Ezra D."/>
            <person name="Gonzalez J."/>
            <person name="Henrissat B."/>
            <person name="Kuo A."/>
            <person name="Liang C."/>
            <person name="Lipzen A."/>
            <person name="Lutzoni F."/>
            <person name="Magnuson J."/>
            <person name="Mondo S."/>
            <person name="Nolan M."/>
            <person name="Ohm R."/>
            <person name="Pangilinan J."/>
            <person name="Park H.-J."/>
            <person name="Ramirez L."/>
            <person name="Alfaro M."/>
            <person name="Sun H."/>
            <person name="Tritt A."/>
            <person name="Yoshinaga Y."/>
            <person name="Zwiers L.-H."/>
            <person name="Turgeon B."/>
            <person name="Goodwin S."/>
            <person name="Spatafora J."/>
            <person name="Crous P."/>
            <person name="Grigoriev I."/>
        </authorList>
    </citation>
    <scope>NUCLEOTIDE SEQUENCE</scope>
    <source>
        <strain evidence="5">CBS 121167</strain>
    </source>
</reference>
<evidence type="ECO:0000256" key="4">
    <source>
        <dbReference type="RuleBase" id="RU364152"/>
    </source>
</evidence>
<evidence type="ECO:0000256" key="1">
    <source>
        <dbReference type="ARBA" id="ARBA00004123"/>
    </source>
</evidence>
<dbReference type="InterPro" id="IPR013921">
    <property type="entry name" value="Mediator_Med20"/>
</dbReference>
<dbReference type="GO" id="GO:0006357">
    <property type="term" value="P:regulation of transcription by RNA polymerase II"/>
    <property type="evidence" value="ECO:0007669"/>
    <property type="project" value="InterPro"/>
</dbReference>
<dbReference type="GO" id="GO:0016592">
    <property type="term" value="C:mediator complex"/>
    <property type="evidence" value="ECO:0007669"/>
    <property type="project" value="InterPro"/>
</dbReference>
<evidence type="ECO:0000256" key="2">
    <source>
        <dbReference type="ARBA" id="ARBA00010743"/>
    </source>
</evidence>
<dbReference type="AlphaFoldDB" id="A0A6A6BN79"/>
<comment type="similarity">
    <text evidence="2 4">Belongs to the Mediator complex subunit 20 family.</text>
</comment>
<organism evidence="5 6">
    <name type="scientific">Aplosporella prunicola CBS 121167</name>
    <dbReference type="NCBI Taxonomy" id="1176127"/>
    <lineage>
        <taxon>Eukaryota</taxon>
        <taxon>Fungi</taxon>
        <taxon>Dikarya</taxon>
        <taxon>Ascomycota</taxon>
        <taxon>Pezizomycotina</taxon>
        <taxon>Dothideomycetes</taxon>
        <taxon>Dothideomycetes incertae sedis</taxon>
        <taxon>Botryosphaeriales</taxon>
        <taxon>Aplosporellaceae</taxon>
        <taxon>Aplosporella</taxon>
    </lineage>
</organism>
<dbReference type="EMBL" id="ML995480">
    <property type="protein sequence ID" value="KAF2144287.1"/>
    <property type="molecule type" value="Genomic_DNA"/>
</dbReference>
<gene>
    <name evidence="4" type="primary">MED20</name>
    <name evidence="5" type="ORF">K452DRAFT_306875</name>
</gene>